<name>A0A381T071_9ZZZZ</name>
<feature type="domain" description="YCII-related" evidence="1">
    <location>
        <begin position="1"/>
        <end position="84"/>
    </location>
</feature>
<dbReference type="SUPFAM" id="SSF54909">
    <property type="entry name" value="Dimeric alpha+beta barrel"/>
    <property type="match status" value="1"/>
</dbReference>
<sequence length="90" mass="9725">MHYVIHALDRSDAGDLRARTRPDHLAYLAGFEVTFGGPLLDDDGQMCGSLIVLDVDTREAAEEFAAGDPYAVAGLFERVTITGFRPVLGT</sequence>
<dbReference type="AlphaFoldDB" id="A0A381T071"/>
<evidence type="ECO:0000259" key="1">
    <source>
        <dbReference type="Pfam" id="PF03795"/>
    </source>
</evidence>
<dbReference type="Pfam" id="PF03795">
    <property type="entry name" value="YCII"/>
    <property type="match status" value="1"/>
</dbReference>
<dbReference type="InterPro" id="IPR051807">
    <property type="entry name" value="Sec-metab_biosynth-assoc"/>
</dbReference>
<dbReference type="InterPro" id="IPR011008">
    <property type="entry name" value="Dimeric_a/b-barrel"/>
</dbReference>
<gene>
    <name evidence="2" type="ORF">METZ01_LOCUS62484</name>
</gene>
<organism evidence="2">
    <name type="scientific">marine metagenome</name>
    <dbReference type="NCBI Taxonomy" id="408172"/>
    <lineage>
        <taxon>unclassified sequences</taxon>
        <taxon>metagenomes</taxon>
        <taxon>ecological metagenomes</taxon>
    </lineage>
</organism>
<dbReference type="PANTHER" id="PTHR33606:SF3">
    <property type="entry name" value="PROTEIN YCII"/>
    <property type="match status" value="1"/>
</dbReference>
<dbReference type="PANTHER" id="PTHR33606">
    <property type="entry name" value="PROTEIN YCII"/>
    <property type="match status" value="1"/>
</dbReference>
<evidence type="ECO:0000313" key="2">
    <source>
        <dbReference type="EMBL" id="SVA09630.1"/>
    </source>
</evidence>
<reference evidence="2" key="1">
    <citation type="submission" date="2018-05" db="EMBL/GenBank/DDBJ databases">
        <authorList>
            <person name="Lanie J.A."/>
            <person name="Ng W.-L."/>
            <person name="Kazmierczak K.M."/>
            <person name="Andrzejewski T.M."/>
            <person name="Davidsen T.M."/>
            <person name="Wayne K.J."/>
            <person name="Tettelin H."/>
            <person name="Glass J.I."/>
            <person name="Rusch D."/>
            <person name="Podicherti R."/>
            <person name="Tsui H.-C.T."/>
            <person name="Winkler M.E."/>
        </authorList>
    </citation>
    <scope>NUCLEOTIDE SEQUENCE</scope>
</reference>
<dbReference type="Gene3D" id="3.30.70.1060">
    <property type="entry name" value="Dimeric alpha+beta barrel"/>
    <property type="match status" value="1"/>
</dbReference>
<dbReference type="InterPro" id="IPR005545">
    <property type="entry name" value="YCII"/>
</dbReference>
<proteinExistence type="predicted"/>
<protein>
    <recommendedName>
        <fullName evidence="1">YCII-related domain-containing protein</fullName>
    </recommendedName>
</protein>
<dbReference type="EMBL" id="UINC01003834">
    <property type="protein sequence ID" value="SVA09630.1"/>
    <property type="molecule type" value="Genomic_DNA"/>
</dbReference>
<accession>A0A381T071</accession>